<sequence length="191" mass="21147">MTWILVVVRLAGEPSRNRVAVWRELRRAGAVPVAQAVWVVPSTPAFLAAVERAAELARRGEGDVLVLEVASRDAAGESALRDLFAAARVQEWAEFVDDCGKFEVEIAKEIRVEKFTLAELEEEEQSLERLRRWYRDLKARDVLDLPAAVESEARLRVCAAALEGYADLVFRYLHGNPVGRDSTSGAEVGDG</sequence>
<dbReference type="InterPro" id="IPR046858">
    <property type="entry name" value="ChrB_N"/>
</dbReference>
<accession>A0A4Q5MV11</accession>
<feature type="domain" description="ChrB N-terminal" evidence="2">
    <location>
        <begin position="18"/>
        <end position="175"/>
    </location>
</feature>
<proteinExistence type="predicted"/>
<dbReference type="EMBL" id="SDWW01000079">
    <property type="protein sequence ID" value="RYV49406.1"/>
    <property type="molecule type" value="Genomic_DNA"/>
</dbReference>
<dbReference type="Proteomes" id="UP000293764">
    <property type="component" value="Unassembled WGS sequence"/>
</dbReference>
<dbReference type="Pfam" id="PF20229">
    <property type="entry name" value="ChrB_N"/>
    <property type="match status" value="1"/>
</dbReference>
<dbReference type="OrthoDB" id="3790780at2"/>
<evidence type="ECO:0000313" key="4">
    <source>
        <dbReference type="Proteomes" id="UP000293764"/>
    </source>
</evidence>
<evidence type="ECO:0000313" key="3">
    <source>
        <dbReference type="EMBL" id="RYV49406.1"/>
    </source>
</evidence>
<dbReference type="RefSeq" id="WP_130104246.1">
    <property type="nucleotide sequence ID" value="NZ_SDWW01000079.1"/>
</dbReference>
<dbReference type="AlphaFoldDB" id="A0A4Q5MV11"/>
<gene>
    <name evidence="3" type="ORF">EUA98_18950</name>
</gene>
<keyword evidence="1" id="KW-0175">Coiled coil</keyword>
<name>A0A4Q5MV11_9MICO</name>
<keyword evidence="4" id="KW-1185">Reference proteome</keyword>
<protein>
    <submittedName>
        <fullName evidence="3">Chromate resistance protein ChrB</fullName>
    </submittedName>
</protein>
<comment type="caution">
    <text evidence="3">The sequence shown here is derived from an EMBL/GenBank/DDBJ whole genome shotgun (WGS) entry which is preliminary data.</text>
</comment>
<evidence type="ECO:0000259" key="2">
    <source>
        <dbReference type="Pfam" id="PF20229"/>
    </source>
</evidence>
<reference evidence="3 4" key="1">
    <citation type="submission" date="2019-01" db="EMBL/GenBank/DDBJ databases">
        <title>Novel species of Cellulomonas.</title>
        <authorList>
            <person name="Liu Q."/>
            <person name="Xin Y.-H."/>
        </authorList>
    </citation>
    <scope>NUCLEOTIDE SEQUENCE [LARGE SCALE GENOMIC DNA]</scope>
    <source>
        <strain evidence="3 4">HLT2-17</strain>
    </source>
</reference>
<organism evidence="3 4">
    <name type="scientific">Pengzhenrongella frigida</name>
    <dbReference type="NCBI Taxonomy" id="1259133"/>
    <lineage>
        <taxon>Bacteria</taxon>
        <taxon>Bacillati</taxon>
        <taxon>Actinomycetota</taxon>
        <taxon>Actinomycetes</taxon>
        <taxon>Micrococcales</taxon>
        <taxon>Pengzhenrongella</taxon>
    </lineage>
</organism>
<feature type="coiled-coil region" evidence="1">
    <location>
        <begin position="110"/>
        <end position="140"/>
    </location>
</feature>
<evidence type="ECO:0000256" key="1">
    <source>
        <dbReference type="SAM" id="Coils"/>
    </source>
</evidence>